<evidence type="ECO:0000313" key="2">
    <source>
        <dbReference type="EMBL" id="OLQ00588.1"/>
    </source>
</evidence>
<evidence type="ECO:0000313" key="3">
    <source>
        <dbReference type="Proteomes" id="UP000186817"/>
    </source>
</evidence>
<dbReference type="EMBL" id="LSRX01000323">
    <property type="protein sequence ID" value="OLQ00588.1"/>
    <property type="molecule type" value="Genomic_DNA"/>
</dbReference>
<gene>
    <name evidence="2" type="ORF">AK812_SmicGene16786</name>
</gene>
<dbReference type="Proteomes" id="UP000186817">
    <property type="component" value="Unassembled WGS sequence"/>
</dbReference>
<name>A0A1Q9DZI4_SYMMI</name>
<keyword evidence="3" id="KW-1185">Reference proteome</keyword>
<reference evidence="2 3" key="1">
    <citation type="submission" date="2016-02" db="EMBL/GenBank/DDBJ databases">
        <title>Genome analysis of coral dinoflagellate symbionts highlights evolutionary adaptations to a symbiotic lifestyle.</title>
        <authorList>
            <person name="Aranda M."/>
            <person name="Li Y."/>
            <person name="Liew Y.J."/>
            <person name="Baumgarten S."/>
            <person name="Simakov O."/>
            <person name="Wilson M."/>
            <person name="Piel J."/>
            <person name="Ashoor H."/>
            <person name="Bougouffa S."/>
            <person name="Bajic V.B."/>
            <person name="Ryu T."/>
            <person name="Ravasi T."/>
            <person name="Bayer T."/>
            <person name="Micklem G."/>
            <person name="Kim H."/>
            <person name="Bhak J."/>
            <person name="Lajeunesse T.C."/>
            <person name="Voolstra C.R."/>
        </authorList>
    </citation>
    <scope>NUCLEOTIDE SEQUENCE [LARGE SCALE GENOMIC DNA]</scope>
    <source>
        <strain evidence="2 3">CCMP2467</strain>
    </source>
</reference>
<dbReference type="OrthoDB" id="444434at2759"/>
<accession>A0A1Q9DZI4</accession>
<sequence>MAEEDGQSAVSTSASTPDSAAASELWCALNPEVALLLIQWLQPAELGALATADSLTADQLAIAIARLFCYLLQAKGPEHFAEEGLLAVFTGSPYVWIRSGRFSSEDDDERAWWEQVRDCDEQAVQQEDVEVGQRSPFSWSHDQPEESASFPGGVAWDQDLEEVSEPAAAASPAGGGGEANSSEDEGASSSSESDGSGAGPRPPRLLYPPTAPDGTSFTRHLKSRVCHLKKDGYVRRLMCGRPVTSAYGSPGLMRYDTGVCSQCLRAAAADR</sequence>
<feature type="compositionally biased region" description="Pro residues" evidence="1">
    <location>
        <begin position="200"/>
        <end position="211"/>
    </location>
</feature>
<comment type="caution">
    <text evidence="2">The sequence shown here is derived from an EMBL/GenBank/DDBJ whole genome shotgun (WGS) entry which is preliminary data.</text>
</comment>
<dbReference type="AlphaFoldDB" id="A0A1Q9DZI4"/>
<organism evidence="2 3">
    <name type="scientific">Symbiodinium microadriaticum</name>
    <name type="common">Dinoflagellate</name>
    <name type="synonym">Zooxanthella microadriatica</name>
    <dbReference type="NCBI Taxonomy" id="2951"/>
    <lineage>
        <taxon>Eukaryota</taxon>
        <taxon>Sar</taxon>
        <taxon>Alveolata</taxon>
        <taxon>Dinophyceae</taxon>
        <taxon>Suessiales</taxon>
        <taxon>Symbiodiniaceae</taxon>
        <taxon>Symbiodinium</taxon>
    </lineage>
</organism>
<feature type="region of interest" description="Disordered" evidence="1">
    <location>
        <begin position="127"/>
        <end position="218"/>
    </location>
</feature>
<evidence type="ECO:0000256" key="1">
    <source>
        <dbReference type="SAM" id="MobiDB-lite"/>
    </source>
</evidence>
<protein>
    <submittedName>
        <fullName evidence="2">Uncharacterized protein</fullName>
    </submittedName>
</protein>
<proteinExistence type="predicted"/>